<dbReference type="PRINTS" id="PR00598">
    <property type="entry name" value="HTHMARR"/>
</dbReference>
<dbReference type="RefSeq" id="WP_208046481.1">
    <property type="nucleotide sequence ID" value="NZ_JAGDYL010000022.1"/>
</dbReference>
<evidence type="ECO:0000313" key="2">
    <source>
        <dbReference type="EMBL" id="MBO1806013.1"/>
    </source>
</evidence>
<accession>A0A939LZM1</accession>
<dbReference type="Pfam" id="PF12802">
    <property type="entry name" value="MarR_2"/>
    <property type="match status" value="1"/>
</dbReference>
<dbReference type="GO" id="GO:0006950">
    <property type="term" value="P:response to stress"/>
    <property type="evidence" value="ECO:0007669"/>
    <property type="project" value="TreeGrafter"/>
</dbReference>
<dbReference type="AlphaFoldDB" id="A0A939LZM1"/>
<dbReference type="SUPFAM" id="SSF46785">
    <property type="entry name" value="Winged helix' DNA-binding domain"/>
    <property type="match status" value="1"/>
</dbReference>
<dbReference type="InterPro" id="IPR039422">
    <property type="entry name" value="MarR/SlyA-like"/>
</dbReference>
<dbReference type="EMBL" id="JAGDYL010000022">
    <property type="protein sequence ID" value="MBO1806013.1"/>
    <property type="molecule type" value="Genomic_DNA"/>
</dbReference>
<dbReference type="InterPro" id="IPR000835">
    <property type="entry name" value="HTH_MarR-typ"/>
</dbReference>
<reference evidence="2" key="1">
    <citation type="submission" date="2021-03" db="EMBL/GenBank/DDBJ databases">
        <title>Leucobacter chromiisoli sp. nov., isolated from chromium-containing soil of chemical plant.</title>
        <authorList>
            <person name="Xu Z."/>
        </authorList>
    </citation>
    <scope>NUCLEOTIDE SEQUENCE</scope>
    <source>
        <strain evidence="2">A2</strain>
    </source>
</reference>
<gene>
    <name evidence="2" type="ORF">J4H91_11910</name>
</gene>
<dbReference type="SMART" id="SM00347">
    <property type="entry name" value="HTH_MARR"/>
    <property type="match status" value="1"/>
</dbReference>
<sequence length="182" mass="20003">MTENASRSGSSRRAAVDPDLVDVDDLPAAEAAQVFAVMDALGEWQNAARALAADSARFMHLNETDMSAIRMVMRAQRRGEIVTPRDISHEIGISSASTTKLVDRLVAGGHLTRSAHPSDRRTSCIRVTESTRRVAHDTIGRQHARRLAVARALAPAEREAVIRFFAQLTEADRLRDHLRVDG</sequence>
<protein>
    <submittedName>
        <fullName evidence="2">MarR family transcriptional regulator</fullName>
    </submittedName>
</protein>
<name>A0A939LZM1_9MICO</name>
<proteinExistence type="predicted"/>
<organism evidence="2 3">
    <name type="scientific">Leucobacter ruminantium</name>
    <dbReference type="NCBI Taxonomy" id="1289170"/>
    <lineage>
        <taxon>Bacteria</taxon>
        <taxon>Bacillati</taxon>
        <taxon>Actinomycetota</taxon>
        <taxon>Actinomycetes</taxon>
        <taxon>Micrococcales</taxon>
        <taxon>Microbacteriaceae</taxon>
        <taxon>Leucobacter</taxon>
    </lineage>
</organism>
<evidence type="ECO:0000259" key="1">
    <source>
        <dbReference type="PROSITE" id="PS50995"/>
    </source>
</evidence>
<keyword evidence="3" id="KW-1185">Reference proteome</keyword>
<evidence type="ECO:0000313" key="3">
    <source>
        <dbReference type="Proteomes" id="UP000664398"/>
    </source>
</evidence>
<dbReference type="PROSITE" id="PS50995">
    <property type="entry name" value="HTH_MARR_2"/>
    <property type="match status" value="1"/>
</dbReference>
<dbReference type="GO" id="GO:0003700">
    <property type="term" value="F:DNA-binding transcription factor activity"/>
    <property type="evidence" value="ECO:0007669"/>
    <property type="project" value="InterPro"/>
</dbReference>
<dbReference type="Proteomes" id="UP000664398">
    <property type="component" value="Unassembled WGS sequence"/>
</dbReference>
<dbReference type="Gene3D" id="1.10.10.10">
    <property type="entry name" value="Winged helix-like DNA-binding domain superfamily/Winged helix DNA-binding domain"/>
    <property type="match status" value="1"/>
</dbReference>
<feature type="domain" description="HTH marR-type" evidence="1">
    <location>
        <begin position="31"/>
        <end position="170"/>
    </location>
</feature>
<dbReference type="PANTHER" id="PTHR33164">
    <property type="entry name" value="TRANSCRIPTIONAL REGULATOR, MARR FAMILY"/>
    <property type="match status" value="1"/>
</dbReference>
<comment type="caution">
    <text evidence="2">The sequence shown here is derived from an EMBL/GenBank/DDBJ whole genome shotgun (WGS) entry which is preliminary data.</text>
</comment>
<dbReference type="PANTHER" id="PTHR33164:SF43">
    <property type="entry name" value="HTH-TYPE TRANSCRIPTIONAL REPRESSOR YETL"/>
    <property type="match status" value="1"/>
</dbReference>
<dbReference type="InterPro" id="IPR036390">
    <property type="entry name" value="WH_DNA-bd_sf"/>
</dbReference>
<dbReference type="InterPro" id="IPR036388">
    <property type="entry name" value="WH-like_DNA-bd_sf"/>
</dbReference>